<name>A0A1D1W0N1_RAMVA</name>
<dbReference type="InterPro" id="IPR002048">
    <property type="entry name" value="EF_hand_dom"/>
</dbReference>
<proteinExistence type="predicted"/>
<accession>A0A1D1W0N1</accession>
<dbReference type="InterPro" id="IPR011992">
    <property type="entry name" value="EF-hand-dom_pair"/>
</dbReference>
<sequence>MALSDFQSKKLIHLFRTFFDTDHNGTIEKSDFDIVADKICKLRSWEPGSPQYGSVHQRLDTIWKEISAHDSDGDGHISEQEWLNLWADVLAKKGNGGGGAWIKHYQDFMFDAQDISGDGSVDENEFVTLYKCLGIPDTQCKDAFQKLTNGGDGKLTKDVFMQRFQEFISSDDKSAAGNYLFGGSL</sequence>
<gene>
    <name evidence="3" type="primary">RvY_15091-1</name>
    <name evidence="3" type="synonym">RvY_15091.1</name>
    <name evidence="3" type="ORF">RvY_15091</name>
</gene>
<reference evidence="3 4" key="1">
    <citation type="journal article" date="2016" name="Nat. Commun.">
        <title>Extremotolerant tardigrade genome and improved radiotolerance of human cultured cells by tardigrade-unique protein.</title>
        <authorList>
            <person name="Hashimoto T."/>
            <person name="Horikawa D.D."/>
            <person name="Saito Y."/>
            <person name="Kuwahara H."/>
            <person name="Kozuka-Hata H."/>
            <person name="Shin-I T."/>
            <person name="Minakuchi Y."/>
            <person name="Ohishi K."/>
            <person name="Motoyama A."/>
            <person name="Aizu T."/>
            <person name="Enomoto A."/>
            <person name="Kondo K."/>
            <person name="Tanaka S."/>
            <person name="Hara Y."/>
            <person name="Koshikawa S."/>
            <person name="Sagara H."/>
            <person name="Miura T."/>
            <person name="Yokobori S."/>
            <person name="Miyagawa K."/>
            <person name="Suzuki Y."/>
            <person name="Kubo T."/>
            <person name="Oyama M."/>
            <person name="Kohara Y."/>
            <person name="Fujiyama A."/>
            <person name="Arakawa K."/>
            <person name="Katayama T."/>
            <person name="Toyoda A."/>
            <person name="Kunieda T."/>
        </authorList>
    </citation>
    <scope>NUCLEOTIDE SEQUENCE [LARGE SCALE GENOMIC DNA]</scope>
    <source>
        <strain evidence="3 4">YOKOZUNA-1</strain>
    </source>
</reference>
<dbReference type="STRING" id="947166.A0A1D1W0N1"/>
<dbReference type="SMART" id="SM00054">
    <property type="entry name" value="EFh"/>
    <property type="match status" value="4"/>
</dbReference>
<dbReference type="Proteomes" id="UP000186922">
    <property type="component" value="Unassembled WGS sequence"/>
</dbReference>
<organism evidence="3 4">
    <name type="scientific">Ramazzottius varieornatus</name>
    <name type="common">Water bear</name>
    <name type="synonym">Tardigrade</name>
    <dbReference type="NCBI Taxonomy" id="947166"/>
    <lineage>
        <taxon>Eukaryota</taxon>
        <taxon>Metazoa</taxon>
        <taxon>Ecdysozoa</taxon>
        <taxon>Tardigrada</taxon>
        <taxon>Eutardigrada</taxon>
        <taxon>Parachela</taxon>
        <taxon>Hypsibioidea</taxon>
        <taxon>Ramazzottiidae</taxon>
        <taxon>Ramazzottius</taxon>
    </lineage>
</organism>
<evidence type="ECO:0000256" key="1">
    <source>
        <dbReference type="ARBA" id="ARBA00022837"/>
    </source>
</evidence>
<dbReference type="GO" id="GO:0005509">
    <property type="term" value="F:calcium ion binding"/>
    <property type="evidence" value="ECO:0007669"/>
    <property type="project" value="InterPro"/>
</dbReference>
<evidence type="ECO:0000259" key="2">
    <source>
        <dbReference type="PROSITE" id="PS50222"/>
    </source>
</evidence>
<dbReference type="SUPFAM" id="SSF47473">
    <property type="entry name" value="EF-hand"/>
    <property type="match status" value="1"/>
</dbReference>
<evidence type="ECO:0000313" key="4">
    <source>
        <dbReference type="Proteomes" id="UP000186922"/>
    </source>
</evidence>
<evidence type="ECO:0000313" key="3">
    <source>
        <dbReference type="EMBL" id="GAV04884.1"/>
    </source>
</evidence>
<dbReference type="OrthoDB" id="9974725at2759"/>
<dbReference type="Gene3D" id="1.10.238.10">
    <property type="entry name" value="EF-hand"/>
    <property type="match status" value="1"/>
</dbReference>
<feature type="domain" description="EF-hand" evidence="2">
    <location>
        <begin position="107"/>
        <end position="136"/>
    </location>
</feature>
<keyword evidence="4" id="KW-1185">Reference proteome</keyword>
<dbReference type="Pfam" id="PF13202">
    <property type="entry name" value="EF-hand_5"/>
    <property type="match status" value="1"/>
</dbReference>
<dbReference type="EMBL" id="BDGG01000011">
    <property type="protein sequence ID" value="GAV04884.1"/>
    <property type="molecule type" value="Genomic_DNA"/>
</dbReference>
<dbReference type="AlphaFoldDB" id="A0A1D1W0N1"/>
<comment type="caution">
    <text evidence="3">The sequence shown here is derived from an EMBL/GenBank/DDBJ whole genome shotgun (WGS) entry which is preliminary data.</text>
</comment>
<feature type="domain" description="EF-hand" evidence="2">
    <location>
        <begin position="57"/>
        <end position="92"/>
    </location>
</feature>
<dbReference type="PROSITE" id="PS50222">
    <property type="entry name" value="EF_HAND_2"/>
    <property type="match status" value="2"/>
</dbReference>
<keyword evidence="1" id="KW-0106">Calcium</keyword>
<dbReference type="InterPro" id="IPR018247">
    <property type="entry name" value="EF_Hand_1_Ca_BS"/>
</dbReference>
<dbReference type="PROSITE" id="PS00018">
    <property type="entry name" value="EF_HAND_1"/>
    <property type="match status" value="3"/>
</dbReference>
<protein>
    <recommendedName>
        <fullName evidence="2">EF-hand domain-containing protein</fullName>
    </recommendedName>
</protein>